<dbReference type="EMBL" id="GBBM01007990">
    <property type="protein sequence ID" value="JAC27428.1"/>
    <property type="molecule type" value="mRNA"/>
</dbReference>
<evidence type="ECO:0000256" key="1">
    <source>
        <dbReference type="SAM" id="SignalP"/>
    </source>
</evidence>
<keyword evidence="1" id="KW-0732">Signal</keyword>
<name>A0A023G346_AMBTT</name>
<reference evidence="2" key="1">
    <citation type="submission" date="2014-03" db="EMBL/GenBank/DDBJ databases">
        <title>The sialotranscriptome of Amblyomma triste, Amblyomma parvum and Amblyomma cajennense ticks, uncovered by 454-based RNA-seq.</title>
        <authorList>
            <person name="Garcia G.R."/>
            <person name="Gardinassi L.G."/>
            <person name="Ribeiro J.M."/>
            <person name="Anatriello E."/>
            <person name="Ferreira B.R."/>
            <person name="Moreira H.N."/>
            <person name="Mafra C."/>
            <person name="Olegario M.M."/>
            <person name="Szabo P.J."/>
            <person name="Miranda-Santos I.K."/>
            <person name="Maruyama S.R."/>
        </authorList>
    </citation>
    <scope>NUCLEOTIDE SEQUENCE</scope>
    <source>
        <strain evidence="2">Mato Grasso do Sul</strain>
        <tissue evidence="2">Salivary glands</tissue>
    </source>
</reference>
<sequence>MNKVWLLAFVLVLLLYKVSSFHIIYFQYCMNVSAALCVNEALHHLVPIYASVSLCSSRLLCQFIAVKPMHGIVHIVILAI</sequence>
<evidence type="ECO:0000313" key="2">
    <source>
        <dbReference type="EMBL" id="JAC27428.1"/>
    </source>
</evidence>
<accession>A0A023G346</accession>
<feature type="chain" id="PRO_5001521594" evidence="1">
    <location>
        <begin position="21"/>
        <end position="80"/>
    </location>
</feature>
<organism evidence="2">
    <name type="scientific">Amblyomma triste</name>
    <name type="common">Neotropical tick</name>
    <dbReference type="NCBI Taxonomy" id="251400"/>
    <lineage>
        <taxon>Eukaryota</taxon>
        <taxon>Metazoa</taxon>
        <taxon>Ecdysozoa</taxon>
        <taxon>Arthropoda</taxon>
        <taxon>Chelicerata</taxon>
        <taxon>Arachnida</taxon>
        <taxon>Acari</taxon>
        <taxon>Parasitiformes</taxon>
        <taxon>Ixodida</taxon>
        <taxon>Ixodoidea</taxon>
        <taxon>Ixodidae</taxon>
        <taxon>Amblyomminae</taxon>
        <taxon>Amblyomma</taxon>
    </lineage>
</organism>
<proteinExistence type="evidence at transcript level"/>
<dbReference type="AlphaFoldDB" id="A0A023G346"/>
<feature type="signal peptide" evidence="1">
    <location>
        <begin position="1"/>
        <end position="20"/>
    </location>
</feature>
<protein>
    <submittedName>
        <fullName evidence="2">Putative secreted protein</fullName>
    </submittedName>
</protein>